<accession>A0A5K7S5L8</accession>
<name>A0A5K7S5L8_9BACT</name>
<organism evidence="1 2">
    <name type="scientific">Aquipluma nitroreducens</name>
    <dbReference type="NCBI Taxonomy" id="2010828"/>
    <lineage>
        <taxon>Bacteria</taxon>
        <taxon>Pseudomonadati</taxon>
        <taxon>Bacteroidota</taxon>
        <taxon>Bacteroidia</taxon>
        <taxon>Marinilabiliales</taxon>
        <taxon>Prolixibacteraceae</taxon>
        <taxon>Aquipluma</taxon>
    </lineage>
</organism>
<proteinExistence type="predicted"/>
<evidence type="ECO:0000313" key="1">
    <source>
        <dbReference type="EMBL" id="BBE16775.1"/>
    </source>
</evidence>
<dbReference type="InterPro" id="IPR007263">
    <property type="entry name" value="DCC1-like"/>
</dbReference>
<dbReference type="Pfam" id="PF04134">
    <property type="entry name" value="DCC1-like"/>
    <property type="match status" value="1"/>
</dbReference>
<dbReference type="RefSeq" id="WP_318349817.1">
    <property type="nucleotide sequence ID" value="NZ_AP018694.1"/>
</dbReference>
<dbReference type="InterPro" id="IPR052927">
    <property type="entry name" value="DCC_oxidoreductase"/>
</dbReference>
<dbReference type="PANTHER" id="PTHR33639:SF2">
    <property type="entry name" value="DUF393 DOMAIN-CONTAINING PROTEIN"/>
    <property type="match status" value="1"/>
</dbReference>
<dbReference type="PANTHER" id="PTHR33639">
    <property type="entry name" value="THIOL-DISULFIDE OXIDOREDUCTASE DCC"/>
    <property type="match status" value="1"/>
</dbReference>
<protein>
    <submittedName>
        <fullName evidence="1">Protein YuxK</fullName>
    </submittedName>
</protein>
<dbReference type="KEGG" id="anf:AQPE_0922"/>
<evidence type="ECO:0000313" key="2">
    <source>
        <dbReference type="Proteomes" id="UP001193389"/>
    </source>
</evidence>
<dbReference type="AlphaFoldDB" id="A0A5K7S5L8"/>
<keyword evidence="2" id="KW-1185">Reference proteome</keyword>
<dbReference type="Proteomes" id="UP001193389">
    <property type="component" value="Chromosome"/>
</dbReference>
<sequence length="127" mass="14965">MIPVIPEGKILVQFDGMCILCSEAVRFILKADKKKIFLFQALQNSGEDKDFETIIVTDKQSTYEYFDAILKIGKELGGAYSFIVIFRILPQKWRYSLYVWVARNRFRWFGKRDSCYLPSGEEKERFI</sequence>
<reference evidence="1" key="1">
    <citation type="journal article" date="2020" name="Int. J. Syst. Evol. Microbiol.">
        <title>Aquipluma nitroreducens gen. nov. sp. nov., a novel facultatively anaerobic bacterium isolated from a freshwater lake.</title>
        <authorList>
            <person name="Watanabe M."/>
            <person name="Kojima H."/>
            <person name="Fukui M."/>
        </authorList>
    </citation>
    <scope>NUCLEOTIDE SEQUENCE</scope>
    <source>
        <strain evidence="1">MeG22</strain>
    </source>
</reference>
<dbReference type="EMBL" id="AP018694">
    <property type="protein sequence ID" value="BBE16775.1"/>
    <property type="molecule type" value="Genomic_DNA"/>
</dbReference>
<gene>
    <name evidence="1" type="ORF">AQPE_0922</name>
</gene>
<dbReference type="GO" id="GO:0015035">
    <property type="term" value="F:protein-disulfide reductase activity"/>
    <property type="evidence" value="ECO:0007669"/>
    <property type="project" value="InterPro"/>
</dbReference>